<protein>
    <recommendedName>
        <fullName evidence="3">DUF3617 family protein</fullName>
    </recommendedName>
</protein>
<evidence type="ECO:0000313" key="1">
    <source>
        <dbReference type="EMBL" id="MDV3456668.1"/>
    </source>
</evidence>
<gene>
    <name evidence="1" type="ORF">RZN05_06700</name>
</gene>
<dbReference type="RefSeq" id="WP_317225843.1">
    <property type="nucleotide sequence ID" value="NZ_JAWJEJ010000001.1"/>
</dbReference>
<organism evidence="1 2">
    <name type="scientific">Sphingomonas agrestis</name>
    <dbReference type="NCBI Taxonomy" id="3080540"/>
    <lineage>
        <taxon>Bacteria</taxon>
        <taxon>Pseudomonadati</taxon>
        <taxon>Pseudomonadota</taxon>
        <taxon>Alphaproteobacteria</taxon>
        <taxon>Sphingomonadales</taxon>
        <taxon>Sphingomonadaceae</taxon>
        <taxon>Sphingomonas</taxon>
    </lineage>
</organism>
<comment type="caution">
    <text evidence="1">The sequence shown here is derived from an EMBL/GenBank/DDBJ whole genome shotgun (WGS) entry which is preliminary data.</text>
</comment>
<dbReference type="EMBL" id="JAWJEJ010000001">
    <property type="protein sequence ID" value="MDV3456668.1"/>
    <property type="molecule type" value="Genomic_DNA"/>
</dbReference>
<sequence length="170" mass="17650">MIEAFLLLLAGTTPQAADPLAPARAGKQQCANPNIEKKTCAAMSSYALNTDGSFESTTTMVVSPQPLITMQVKSKGTVKDGATCGLIRSEDFQAATFAMDGKPADPAMADAIRPQVVASIAPMAGKTGCTRETPDGATAKAEVSIDGVARPEMAQRVLWVSPADGYKLGM</sequence>
<dbReference type="Proteomes" id="UP001273531">
    <property type="component" value="Unassembled WGS sequence"/>
</dbReference>
<proteinExistence type="predicted"/>
<name>A0ABU3Y659_9SPHN</name>
<evidence type="ECO:0000313" key="2">
    <source>
        <dbReference type="Proteomes" id="UP001273531"/>
    </source>
</evidence>
<evidence type="ECO:0008006" key="3">
    <source>
        <dbReference type="Google" id="ProtNLM"/>
    </source>
</evidence>
<reference evidence="1 2" key="1">
    <citation type="submission" date="2023-10" db="EMBL/GenBank/DDBJ databases">
        <title>Sphingomonas sp. HF-S4 16S ribosomal RNA gene Genome sequencing and assembly.</title>
        <authorList>
            <person name="Lee H."/>
        </authorList>
    </citation>
    <scope>NUCLEOTIDE SEQUENCE [LARGE SCALE GENOMIC DNA]</scope>
    <source>
        <strain evidence="1 2">HF-S4</strain>
    </source>
</reference>
<keyword evidence="2" id="KW-1185">Reference proteome</keyword>
<accession>A0ABU3Y659</accession>